<protein>
    <submittedName>
        <fullName evidence="7">2-hydroxyacid dehydrogenase</fullName>
    </submittedName>
</protein>
<comment type="similarity">
    <text evidence="1 4">Belongs to the D-isomer specific 2-hydroxyacid dehydrogenase family.</text>
</comment>
<dbReference type="GO" id="GO:0008720">
    <property type="term" value="F:D-lactate dehydrogenase (NAD+) activity"/>
    <property type="evidence" value="ECO:0007669"/>
    <property type="project" value="TreeGrafter"/>
</dbReference>
<dbReference type="AlphaFoldDB" id="A0A4Z0FC57"/>
<evidence type="ECO:0000256" key="1">
    <source>
        <dbReference type="ARBA" id="ARBA00005854"/>
    </source>
</evidence>
<dbReference type="GO" id="GO:0006564">
    <property type="term" value="P:L-serine biosynthetic process"/>
    <property type="evidence" value="ECO:0007669"/>
    <property type="project" value="UniProtKB-ARBA"/>
</dbReference>
<keyword evidence="3" id="KW-0520">NAD</keyword>
<dbReference type="SUPFAM" id="SSF51735">
    <property type="entry name" value="NAD(P)-binding Rossmann-fold domains"/>
    <property type="match status" value="1"/>
</dbReference>
<organism evidence="7 8">
    <name type="scientific">Candidatus Macondimonas diazotrophica</name>
    <dbReference type="NCBI Taxonomy" id="2305248"/>
    <lineage>
        <taxon>Bacteria</taxon>
        <taxon>Pseudomonadati</taxon>
        <taxon>Pseudomonadota</taxon>
        <taxon>Gammaproteobacteria</taxon>
        <taxon>Chromatiales</taxon>
        <taxon>Ectothiorhodospiraceae</taxon>
        <taxon>Candidatus Macondimonas</taxon>
    </lineage>
</organism>
<feature type="domain" description="D-isomer specific 2-hydroxyacid dehydrogenase catalytic" evidence="5">
    <location>
        <begin position="4"/>
        <end position="329"/>
    </location>
</feature>
<dbReference type="InterPro" id="IPR036291">
    <property type="entry name" value="NAD(P)-bd_dom_sf"/>
</dbReference>
<dbReference type="GO" id="GO:0047545">
    <property type="term" value="F:(S)-2-hydroxyglutarate dehydrogenase activity"/>
    <property type="evidence" value="ECO:0007669"/>
    <property type="project" value="UniProtKB-ARBA"/>
</dbReference>
<feature type="domain" description="D-isomer specific 2-hydroxyacid dehydrogenase NAD-binding" evidence="6">
    <location>
        <begin position="111"/>
        <end position="298"/>
    </location>
</feature>
<dbReference type="Pfam" id="PF00389">
    <property type="entry name" value="2-Hacid_dh"/>
    <property type="match status" value="1"/>
</dbReference>
<dbReference type="SUPFAM" id="SSF52283">
    <property type="entry name" value="Formate/glycerate dehydrogenase catalytic domain-like"/>
    <property type="match status" value="1"/>
</dbReference>
<keyword evidence="8" id="KW-1185">Reference proteome</keyword>
<dbReference type="InterPro" id="IPR029752">
    <property type="entry name" value="D-isomer_DH_CS1"/>
</dbReference>
<dbReference type="RefSeq" id="WP_135281192.1">
    <property type="nucleotide sequence ID" value="NZ_SRIO01000004.1"/>
</dbReference>
<gene>
    <name evidence="7" type="ORF">E4680_04485</name>
</gene>
<dbReference type="InterPro" id="IPR006140">
    <property type="entry name" value="D-isomer_DH_NAD-bd"/>
</dbReference>
<evidence type="ECO:0000256" key="2">
    <source>
        <dbReference type="ARBA" id="ARBA00023002"/>
    </source>
</evidence>
<dbReference type="PROSITE" id="PS00671">
    <property type="entry name" value="D_2_HYDROXYACID_DH_3"/>
    <property type="match status" value="1"/>
</dbReference>
<dbReference type="PROSITE" id="PS00065">
    <property type="entry name" value="D_2_HYDROXYACID_DH_1"/>
    <property type="match status" value="1"/>
</dbReference>
<dbReference type="InterPro" id="IPR029753">
    <property type="entry name" value="D-isomer_DH_CS"/>
</dbReference>
<dbReference type="PANTHER" id="PTHR43026:SF1">
    <property type="entry name" value="2-HYDROXYACID DEHYDROGENASE HOMOLOG 1-RELATED"/>
    <property type="match status" value="1"/>
</dbReference>
<evidence type="ECO:0000313" key="8">
    <source>
        <dbReference type="Proteomes" id="UP000297890"/>
    </source>
</evidence>
<dbReference type="FunFam" id="3.40.50.720:FF:000041">
    <property type="entry name" value="D-3-phosphoglycerate dehydrogenase"/>
    <property type="match status" value="1"/>
</dbReference>
<proteinExistence type="inferred from homology"/>
<evidence type="ECO:0000256" key="4">
    <source>
        <dbReference type="RuleBase" id="RU003719"/>
    </source>
</evidence>
<dbReference type="Pfam" id="PF02826">
    <property type="entry name" value="2-Hacid_dh_C"/>
    <property type="match status" value="1"/>
</dbReference>
<sequence length="344" mass="37749">MFRVLVFSARPYDRQFLEAANRQPSYRLHFLETTLRTDTAALAAGYPAVCCFVDDELNAPVLGALYEGGTRLVLLRATGFNNVDLQAAHRLGITVMRVSHYSPEAVAEFAVGLLLTLNRRIHRAYNRVREGNFLLDNLLGMDLHGKTVGVVGTGQIGRAFARIMAGFGCRLLAHDPIADPECAALGVRYTDLTNLLQNADVISLHTPLTPQTHHLINAHTLAQMKPGALLINTSRGALIDTSALIEALKQRRIGAVALDVYEEESHLFFQNLSEQIIADDVFARLLSFPNVLVTGHQAFFTQEALTAIADTTIANIGDFLAERDSPNRLDPQQHLQVSQSAATE</sequence>
<dbReference type="EMBL" id="SRIO01000004">
    <property type="protein sequence ID" value="TFZ83312.1"/>
    <property type="molecule type" value="Genomic_DNA"/>
</dbReference>
<name>A0A4Z0FC57_9GAMM</name>
<dbReference type="InterPro" id="IPR006139">
    <property type="entry name" value="D-isomer_2_OHA_DH_cat_dom"/>
</dbReference>
<dbReference type="PROSITE" id="PS00670">
    <property type="entry name" value="D_2_HYDROXYACID_DH_2"/>
    <property type="match status" value="1"/>
</dbReference>
<evidence type="ECO:0000256" key="3">
    <source>
        <dbReference type="ARBA" id="ARBA00023027"/>
    </source>
</evidence>
<dbReference type="CDD" id="cd12183">
    <property type="entry name" value="LDH_like_2"/>
    <property type="match status" value="1"/>
</dbReference>
<keyword evidence="2 4" id="KW-0560">Oxidoreductase</keyword>
<dbReference type="InterPro" id="IPR058205">
    <property type="entry name" value="D-LDH-like"/>
</dbReference>
<reference evidence="7 8" key="1">
    <citation type="journal article" date="2019" name="ISME J.">
        <title>Candidatus Macondimonas diazotrophica, a novel gammaproteobacterial genus dominating crude-oil-contaminated coastal sediments.</title>
        <authorList>
            <person name="Karthikeyan S."/>
            <person name="Konstantinidis K."/>
        </authorList>
    </citation>
    <scope>NUCLEOTIDE SEQUENCE [LARGE SCALE GENOMIC DNA]</scope>
    <source>
        <strain evidence="7 8">KTK01</strain>
    </source>
</reference>
<dbReference type="Proteomes" id="UP000297890">
    <property type="component" value="Unassembled WGS sequence"/>
</dbReference>
<dbReference type="GO" id="GO:0004617">
    <property type="term" value="F:phosphoglycerate dehydrogenase activity"/>
    <property type="evidence" value="ECO:0007669"/>
    <property type="project" value="UniProtKB-ARBA"/>
</dbReference>
<evidence type="ECO:0000259" key="6">
    <source>
        <dbReference type="Pfam" id="PF02826"/>
    </source>
</evidence>
<dbReference type="PANTHER" id="PTHR43026">
    <property type="entry name" value="2-HYDROXYACID DEHYDROGENASE HOMOLOG 1-RELATED"/>
    <property type="match status" value="1"/>
</dbReference>
<accession>A0A4Z0FC57</accession>
<dbReference type="OrthoDB" id="9805416at2"/>
<evidence type="ECO:0000259" key="5">
    <source>
        <dbReference type="Pfam" id="PF00389"/>
    </source>
</evidence>
<comment type="caution">
    <text evidence="7">The sequence shown here is derived from an EMBL/GenBank/DDBJ whole genome shotgun (WGS) entry which is preliminary data.</text>
</comment>
<dbReference type="Gene3D" id="3.40.50.720">
    <property type="entry name" value="NAD(P)-binding Rossmann-like Domain"/>
    <property type="match status" value="2"/>
</dbReference>
<evidence type="ECO:0000313" key="7">
    <source>
        <dbReference type="EMBL" id="TFZ83312.1"/>
    </source>
</evidence>
<dbReference type="GO" id="GO:0051287">
    <property type="term" value="F:NAD binding"/>
    <property type="evidence" value="ECO:0007669"/>
    <property type="project" value="InterPro"/>
</dbReference>